<evidence type="ECO:0000313" key="1">
    <source>
        <dbReference type="EMBL" id="SUC19738.1"/>
    </source>
</evidence>
<gene>
    <name evidence="1" type="ORF">NCTC11938_01438</name>
</gene>
<protein>
    <submittedName>
        <fullName evidence="1">Uncharacterized protein</fullName>
    </submittedName>
</protein>
<sequence length="55" mass="6397">MTKQEKANLSILYRQLQQSLEYLHCGRVDDGRIVAEIVERELGQVSQQTEKPNRP</sequence>
<accession>A0A379FHN4</accession>
<proteinExistence type="predicted"/>
<evidence type="ECO:0000313" key="2">
    <source>
        <dbReference type="Proteomes" id="UP000254191"/>
    </source>
</evidence>
<dbReference type="Proteomes" id="UP000254191">
    <property type="component" value="Unassembled WGS sequence"/>
</dbReference>
<reference evidence="1 2" key="1">
    <citation type="submission" date="2018-06" db="EMBL/GenBank/DDBJ databases">
        <authorList>
            <consortium name="Pathogen Informatics"/>
            <person name="Doyle S."/>
        </authorList>
    </citation>
    <scope>NUCLEOTIDE SEQUENCE [LARGE SCALE GENOMIC DNA]</scope>
    <source>
        <strain evidence="1 2">NCTC11938</strain>
    </source>
</reference>
<organism evidence="1 2">
    <name type="scientific">Proteus mirabilis</name>
    <dbReference type="NCBI Taxonomy" id="584"/>
    <lineage>
        <taxon>Bacteria</taxon>
        <taxon>Pseudomonadati</taxon>
        <taxon>Pseudomonadota</taxon>
        <taxon>Gammaproteobacteria</taxon>
        <taxon>Enterobacterales</taxon>
        <taxon>Morganellaceae</taxon>
        <taxon>Proteus</taxon>
    </lineage>
</organism>
<name>A0A379FHN4_PROMI</name>
<dbReference type="EMBL" id="UGTS01000004">
    <property type="protein sequence ID" value="SUC19738.1"/>
    <property type="molecule type" value="Genomic_DNA"/>
</dbReference>
<dbReference type="AlphaFoldDB" id="A0A379FHN4"/>